<dbReference type="PATRIC" id="fig|765913.3.peg.3142"/>
<dbReference type="InterPro" id="IPR007197">
    <property type="entry name" value="rSAM"/>
</dbReference>
<feature type="binding site" evidence="12">
    <location>
        <begin position="277"/>
        <end position="279"/>
    </location>
    <ligand>
        <name>GTP</name>
        <dbReference type="ChEBI" id="CHEBI:37565"/>
    </ligand>
</feature>
<protein>
    <recommendedName>
        <fullName evidence="1 12">GTP 3',8-cyclase</fullName>
        <ecNumber evidence="1 12">4.1.99.22</ecNumber>
    </recommendedName>
    <alternativeName>
        <fullName evidence="12">Molybdenum cofactor biosynthesis protein A</fullName>
    </alternativeName>
</protein>
<dbReference type="GO" id="GO:0061798">
    <property type="term" value="F:GTP 3',8'-cyclase activity"/>
    <property type="evidence" value="ECO:0007669"/>
    <property type="project" value="UniProtKB-UniRule"/>
</dbReference>
<evidence type="ECO:0000256" key="9">
    <source>
        <dbReference type="ARBA" id="ARBA00023150"/>
    </source>
</evidence>
<evidence type="ECO:0000256" key="12">
    <source>
        <dbReference type="HAMAP-Rule" id="MF_01225"/>
    </source>
</evidence>
<feature type="binding site" evidence="12">
    <location>
        <position position="47"/>
    </location>
    <ligand>
        <name>[4Fe-4S] cluster</name>
        <dbReference type="ChEBI" id="CHEBI:49883"/>
        <label>1</label>
        <note>4Fe-4S-S-AdoMet</note>
    </ligand>
</feature>
<keyword evidence="10 12" id="KW-0456">Lyase</keyword>
<comment type="function">
    <text evidence="12">Catalyzes the cyclization of GTP to (8S)-3',8-cyclo-7,8-dihydroguanosine 5'-triphosphate.</text>
</comment>
<dbReference type="RefSeq" id="WP_007041786.1">
    <property type="nucleotide sequence ID" value="NZ_AFWT01000023.1"/>
</dbReference>
<dbReference type="GO" id="GO:0061799">
    <property type="term" value="F:cyclic pyranopterin monophosphate synthase activity"/>
    <property type="evidence" value="ECO:0007669"/>
    <property type="project" value="TreeGrafter"/>
</dbReference>
<comment type="cofactor">
    <cofactor evidence="12">
        <name>[4Fe-4S] cluster</name>
        <dbReference type="ChEBI" id="CHEBI:49883"/>
    </cofactor>
    <text evidence="12">Binds 2 [4Fe-4S] clusters. Binds 1 [4Fe-4S] cluster coordinated with 3 cysteines and an exchangeable S-adenosyl-L-methionine and 1 [4Fe-4S] cluster coordinated with 3 cysteines and the GTP-derived substrate.</text>
</comment>
<dbReference type="Proteomes" id="UP000004200">
    <property type="component" value="Unassembled WGS sequence"/>
</dbReference>
<dbReference type="EMBL" id="AFWT01000023">
    <property type="protein sequence ID" value="EGV29787.1"/>
    <property type="molecule type" value="Genomic_DNA"/>
</dbReference>
<dbReference type="SMART" id="SM00729">
    <property type="entry name" value="Elp3"/>
    <property type="match status" value="1"/>
</dbReference>
<dbReference type="PANTHER" id="PTHR22960">
    <property type="entry name" value="MOLYBDOPTERIN COFACTOR SYNTHESIS PROTEIN A"/>
    <property type="match status" value="1"/>
</dbReference>
<dbReference type="STRING" id="765913.ThidrDRAFT_3073"/>
<feature type="binding site" evidence="12">
    <location>
        <position position="46"/>
    </location>
    <ligand>
        <name>S-adenosyl-L-methionine</name>
        <dbReference type="ChEBI" id="CHEBI:59789"/>
    </ligand>
</feature>
<dbReference type="OrthoDB" id="9763993at2"/>
<dbReference type="GO" id="GO:0046872">
    <property type="term" value="F:metal ion binding"/>
    <property type="evidence" value="ECO:0007669"/>
    <property type="project" value="UniProtKB-KW"/>
</dbReference>
<reference evidence="14 15" key="1">
    <citation type="submission" date="2011-06" db="EMBL/GenBank/DDBJ databases">
        <title>The draft genome of Thiorhodococcus drewsii AZ1.</title>
        <authorList>
            <consortium name="US DOE Joint Genome Institute (JGI-PGF)"/>
            <person name="Lucas S."/>
            <person name="Han J."/>
            <person name="Lapidus A."/>
            <person name="Cheng J.-F."/>
            <person name="Goodwin L."/>
            <person name="Pitluck S."/>
            <person name="Peters L."/>
            <person name="Land M.L."/>
            <person name="Hauser L."/>
            <person name="Vogl K."/>
            <person name="Liu Z."/>
            <person name="Imhoff J."/>
            <person name="Thiel V."/>
            <person name="Frigaard N.-U."/>
            <person name="Bryant D.A."/>
            <person name="Woyke T.J."/>
        </authorList>
    </citation>
    <scope>NUCLEOTIDE SEQUENCE [LARGE SCALE GENOMIC DNA]</scope>
    <source>
        <strain evidence="14 15">AZ1</strain>
    </source>
</reference>
<feature type="binding site" evidence="12">
    <location>
        <position position="33"/>
    </location>
    <ligand>
        <name>GTP</name>
        <dbReference type="ChEBI" id="CHEBI:37565"/>
    </ligand>
</feature>
<keyword evidence="8 12" id="KW-0342">GTP-binding</keyword>
<dbReference type="UniPathway" id="UPA00344"/>
<dbReference type="InterPro" id="IPR010505">
    <property type="entry name" value="MoaA_twitch"/>
</dbReference>
<feature type="binding site" evidence="12">
    <location>
        <position position="82"/>
    </location>
    <ligand>
        <name>GTP</name>
        <dbReference type="ChEBI" id="CHEBI:37565"/>
    </ligand>
</feature>
<keyword evidence="2 12" id="KW-0004">4Fe-4S</keyword>
<feature type="binding site" evidence="12">
    <location>
        <position position="208"/>
    </location>
    <ligand>
        <name>S-adenosyl-L-methionine</name>
        <dbReference type="ChEBI" id="CHEBI:59789"/>
    </ligand>
</feature>
<dbReference type="InterPro" id="IPR040064">
    <property type="entry name" value="MoaA-like"/>
</dbReference>
<gene>
    <name evidence="12" type="primary">moaA</name>
    <name evidence="14" type="ORF">ThidrDRAFT_3073</name>
</gene>
<comment type="caution">
    <text evidence="14">The sequence shown here is derived from an EMBL/GenBank/DDBJ whole genome shotgun (WGS) entry which is preliminary data.</text>
</comment>
<dbReference type="SFLD" id="SFLDG01386">
    <property type="entry name" value="main_SPASM_domain-containing"/>
    <property type="match status" value="1"/>
</dbReference>
<dbReference type="InterPro" id="IPR013483">
    <property type="entry name" value="MoaA"/>
</dbReference>
<feature type="domain" description="Radical SAM core" evidence="13">
    <location>
        <begin position="24"/>
        <end position="241"/>
    </location>
</feature>
<keyword evidence="3 12" id="KW-0949">S-adenosyl-L-methionine</keyword>
<dbReference type="SFLD" id="SFLDG01067">
    <property type="entry name" value="SPASM/twitch_domain_containing"/>
    <property type="match status" value="1"/>
</dbReference>
<dbReference type="Pfam" id="PF06463">
    <property type="entry name" value="Mob_synth_C"/>
    <property type="match status" value="1"/>
</dbReference>
<dbReference type="AlphaFoldDB" id="G2E460"/>
<dbReference type="SUPFAM" id="SSF102114">
    <property type="entry name" value="Radical SAM enzymes"/>
    <property type="match status" value="1"/>
</dbReference>
<name>G2E460_9GAMM</name>
<dbReference type="Gene3D" id="3.20.20.70">
    <property type="entry name" value="Aldolase class I"/>
    <property type="match status" value="1"/>
</dbReference>
<organism evidence="14 15">
    <name type="scientific">Thiorhodococcus drewsii AZ1</name>
    <dbReference type="NCBI Taxonomy" id="765913"/>
    <lineage>
        <taxon>Bacteria</taxon>
        <taxon>Pseudomonadati</taxon>
        <taxon>Pseudomonadota</taxon>
        <taxon>Gammaproteobacteria</taxon>
        <taxon>Chromatiales</taxon>
        <taxon>Chromatiaceae</taxon>
        <taxon>Thiorhodococcus</taxon>
    </lineage>
</organism>
<dbReference type="InterPro" id="IPR000385">
    <property type="entry name" value="MoaA_NifB_PqqE_Fe-S-bd_CS"/>
</dbReference>
<dbReference type="InterPro" id="IPR058240">
    <property type="entry name" value="rSAM_sf"/>
</dbReference>
<dbReference type="PANTHER" id="PTHR22960:SF0">
    <property type="entry name" value="MOLYBDENUM COFACTOR BIOSYNTHESIS PROTEIN 1"/>
    <property type="match status" value="1"/>
</dbReference>
<feature type="binding site" evidence="12">
    <location>
        <position position="272"/>
    </location>
    <ligand>
        <name>[4Fe-4S] cluster</name>
        <dbReference type="ChEBI" id="CHEBI:49883"/>
        <label>2</label>
        <note>4Fe-4S-substrate</note>
    </ligand>
</feature>
<keyword evidence="4 12" id="KW-0479">Metal-binding</keyword>
<dbReference type="CDD" id="cd21117">
    <property type="entry name" value="Twitch_MoaA"/>
    <property type="match status" value="1"/>
</dbReference>
<evidence type="ECO:0000256" key="11">
    <source>
        <dbReference type="ARBA" id="ARBA00048697"/>
    </source>
</evidence>
<dbReference type="GO" id="GO:0051539">
    <property type="term" value="F:4 iron, 4 sulfur cluster binding"/>
    <property type="evidence" value="ECO:0007669"/>
    <property type="project" value="UniProtKB-UniRule"/>
</dbReference>
<dbReference type="EC" id="4.1.99.22" evidence="1 12"/>
<sequence>MKPTDLPGKRTGIGSHQPPALVDRFGRRITYLRLSLSDRCDFRCIYCMPAKPGFTDREELLSLDELAAVAAAFADLGAHKIRLTGGEPLVRPGALGLIRQIAELPSLSELVLTTNGSQLERLAHPLRKAGVRRINISLDSLRPERFRALTRTGDLAKVLRGIDAAIAAGFERIKLNTVILKGRNHDEILALTRFAMAKGINLSFIEEMPFGTIGEHDRAETFYPADRIREELATELALVPTTETTGGPARYYRIQGSETRVGFISPRSHNFCKACNRVRVTADGRLLPCLGAPQSVDLRTVLRTHPGNAEKLKAAIGDAMGIKPEACDLSPGSKPIEFRHLMETGG</sequence>
<dbReference type="PROSITE" id="PS51918">
    <property type="entry name" value="RADICAL_SAM"/>
    <property type="match status" value="1"/>
</dbReference>
<dbReference type="InterPro" id="IPR013785">
    <property type="entry name" value="Aldolase_TIM"/>
</dbReference>
<dbReference type="Pfam" id="PF04055">
    <property type="entry name" value="Radical_SAM"/>
    <property type="match status" value="1"/>
</dbReference>
<dbReference type="PROSITE" id="PS01305">
    <property type="entry name" value="MOAA_NIFB_PQQE"/>
    <property type="match status" value="1"/>
</dbReference>
<feature type="binding site" evidence="12">
    <location>
        <position position="44"/>
    </location>
    <ligand>
        <name>[4Fe-4S] cluster</name>
        <dbReference type="ChEBI" id="CHEBI:49883"/>
        <label>1</label>
        <note>4Fe-4S-S-AdoMet</note>
    </ligand>
</feature>
<dbReference type="InterPro" id="IPR006638">
    <property type="entry name" value="Elp3/MiaA/NifB-like_rSAM"/>
</dbReference>
<keyword evidence="9 12" id="KW-0501">Molybdenum cofactor biosynthesis</keyword>
<keyword evidence="7 12" id="KW-0411">Iron-sulfur</keyword>
<keyword evidence="6 12" id="KW-0408">Iron</keyword>
<dbReference type="InterPro" id="IPR050105">
    <property type="entry name" value="MoCo_biosynth_MoaA/MoaC"/>
</dbReference>
<feature type="binding site" evidence="12">
    <location>
        <position position="113"/>
    </location>
    <ligand>
        <name>GTP</name>
        <dbReference type="ChEBI" id="CHEBI:37565"/>
    </ligand>
</feature>
<dbReference type="GO" id="GO:0006777">
    <property type="term" value="P:Mo-molybdopterin cofactor biosynthetic process"/>
    <property type="evidence" value="ECO:0007669"/>
    <property type="project" value="UniProtKB-UniRule"/>
</dbReference>
<evidence type="ECO:0000259" key="13">
    <source>
        <dbReference type="PROSITE" id="PS51918"/>
    </source>
</evidence>
<feature type="binding site" evidence="12">
    <location>
        <position position="86"/>
    </location>
    <ligand>
        <name>S-adenosyl-L-methionine</name>
        <dbReference type="ChEBI" id="CHEBI:59789"/>
    </ligand>
</feature>
<dbReference type="HAMAP" id="MF_01225_B">
    <property type="entry name" value="MoaA_B"/>
    <property type="match status" value="1"/>
</dbReference>
<evidence type="ECO:0000313" key="15">
    <source>
        <dbReference type="Proteomes" id="UP000004200"/>
    </source>
</evidence>
<dbReference type="GO" id="GO:0005525">
    <property type="term" value="F:GTP binding"/>
    <property type="evidence" value="ECO:0007669"/>
    <property type="project" value="UniProtKB-UniRule"/>
</dbReference>
<evidence type="ECO:0000256" key="4">
    <source>
        <dbReference type="ARBA" id="ARBA00022723"/>
    </source>
</evidence>
<feature type="binding site" evidence="12">
    <location>
        <position position="289"/>
    </location>
    <ligand>
        <name>[4Fe-4S] cluster</name>
        <dbReference type="ChEBI" id="CHEBI:49883"/>
        <label>2</label>
        <note>4Fe-4S-substrate</note>
    </ligand>
</feature>
<feature type="binding site" evidence="12">
    <location>
        <position position="137"/>
    </location>
    <ligand>
        <name>S-adenosyl-L-methionine</name>
        <dbReference type="ChEBI" id="CHEBI:59789"/>
    </ligand>
</feature>
<evidence type="ECO:0000256" key="5">
    <source>
        <dbReference type="ARBA" id="ARBA00022741"/>
    </source>
</evidence>
<keyword evidence="5 12" id="KW-0547">Nucleotide-binding</keyword>
<accession>G2E460</accession>
<proteinExistence type="inferred from homology"/>
<keyword evidence="15" id="KW-1185">Reference proteome</keyword>
<dbReference type="eggNOG" id="COG2896">
    <property type="taxonomic scope" value="Bacteria"/>
</dbReference>
<comment type="subunit">
    <text evidence="12">Monomer and homodimer.</text>
</comment>
<dbReference type="SFLD" id="SFLDS00029">
    <property type="entry name" value="Radical_SAM"/>
    <property type="match status" value="1"/>
</dbReference>
<dbReference type="CDD" id="cd01335">
    <property type="entry name" value="Radical_SAM"/>
    <property type="match status" value="1"/>
</dbReference>
<feature type="binding site" evidence="12">
    <location>
        <position position="174"/>
    </location>
    <ligand>
        <name>GTP</name>
        <dbReference type="ChEBI" id="CHEBI:37565"/>
    </ligand>
</feature>
<dbReference type="GO" id="GO:1904047">
    <property type="term" value="F:S-adenosyl-L-methionine binding"/>
    <property type="evidence" value="ECO:0007669"/>
    <property type="project" value="UniProtKB-UniRule"/>
</dbReference>
<evidence type="ECO:0000256" key="10">
    <source>
        <dbReference type="ARBA" id="ARBA00023239"/>
    </source>
</evidence>
<feature type="binding site" evidence="12">
    <location>
        <position position="40"/>
    </location>
    <ligand>
        <name>[4Fe-4S] cluster</name>
        <dbReference type="ChEBI" id="CHEBI:49883"/>
        <label>1</label>
        <note>4Fe-4S-S-AdoMet</note>
    </ligand>
</feature>
<evidence type="ECO:0000256" key="7">
    <source>
        <dbReference type="ARBA" id="ARBA00023014"/>
    </source>
</evidence>
<comment type="catalytic activity">
    <reaction evidence="11 12">
        <text>GTP + AH2 + S-adenosyl-L-methionine = (8S)-3',8-cyclo-7,8-dihydroguanosine 5'-triphosphate + 5'-deoxyadenosine + L-methionine + A + H(+)</text>
        <dbReference type="Rhea" id="RHEA:49576"/>
        <dbReference type="ChEBI" id="CHEBI:13193"/>
        <dbReference type="ChEBI" id="CHEBI:15378"/>
        <dbReference type="ChEBI" id="CHEBI:17319"/>
        <dbReference type="ChEBI" id="CHEBI:17499"/>
        <dbReference type="ChEBI" id="CHEBI:37565"/>
        <dbReference type="ChEBI" id="CHEBI:57844"/>
        <dbReference type="ChEBI" id="CHEBI:59789"/>
        <dbReference type="ChEBI" id="CHEBI:131766"/>
        <dbReference type="EC" id="4.1.99.22"/>
    </reaction>
</comment>
<feature type="binding site" evidence="12">
    <location>
        <position position="275"/>
    </location>
    <ligand>
        <name>[4Fe-4S] cluster</name>
        <dbReference type="ChEBI" id="CHEBI:49883"/>
        <label>2</label>
        <note>4Fe-4S-substrate</note>
    </ligand>
</feature>
<evidence type="ECO:0000313" key="14">
    <source>
        <dbReference type="EMBL" id="EGV29787.1"/>
    </source>
</evidence>
<comment type="similarity">
    <text evidence="12">Belongs to the radical SAM superfamily. MoaA family.</text>
</comment>
<evidence type="ECO:0000256" key="8">
    <source>
        <dbReference type="ARBA" id="ARBA00023134"/>
    </source>
</evidence>
<dbReference type="NCBIfam" id="TIGR02666">
    <property type="entry name" value="moaA"/>
    <property type="match status" value="1"/>
</dbReference>
<evidence type="ECO:0000256" key="1">
    <source>
        <dbReference type="ARBA" id="ARBA00012167"/>
    </source>
</evidence>
<dbReference type="SFLD" id="SFLDG01383">
    <property type="entry name" value="cyclic_pyranopterin_phosphate"/>
    <property type="match status" value="1"/>
</dbReference>
<evidence type="ECO:0000256" key="3">
    <source>
        <dbReference type="ARBA" id="ARBA00022691"/>
    </source>
</evidence>
<evidence type="ECO:0000256" key="6">
    <source>
        <dbReference type="ARBA" id="ARBA00023004"/>
    </source>
</evidence>
<evidence type="ECO:0000256" key="2">
    <source>
        <dbReference type="ARBA" id="ARBA00022485"/>
    </source>
</evidence>
<comment type="pathway">
    <text evidence="12">Cofactor biosynthesis; molybdopterin biosynthesis.</text>
</comment>